<feature type="domain" description="ABM" evidence="1">
    <location>
        <begin position="19"/>
        <end position="67"/>
    </location>
</feature>
<reference evidence="2 3" key="1">
    <citation type="submission" date="2018-05" db="EMBL/GenBank/DDBJ databases">
        <title>Streptomyces venezuelae.</title>
        <authorList>
            <person name="Kim W."/>
            <person name="Lee N."/>
            <person name="Cho B.-K."/>
        </authorList>
    </citation>
    <scope>NUCLEOTIDE SEQUENCE [LARGE SCALE GENOMIC DNA]</scope>
    <source>
        <strain evidence="2 3">ATCC 21782</strain>
    </source>
</reference>
<dbReference type="RefSeq" id="WP_150208850.1">
    <property type="nucleotide sequence ID" value="NZ_CP029190.1"/>
</dbReference>
<sequence length="101" mass="11086">MFARLSTYQGSPVPAKGDLAAKSEAIVQPVRDAPGFRGVYYLVDRASGQAASLTLWEDEAAMQASEEQAARIREEAAEREGQRILSVEHFEVAFSFEPPPM</sequence>
<evidence type="ECO:0000313" key="2">
    <source>
        <dbReference type="EMBL" id="QES49266.1"/>
    </source>
</evidence>
<dbReference type="OrthoDB" id="163160at2"/>
<name>A0A5P2D2H3_STRVZ</name>
<dbReference type="AlphaFoldDB" id="A0A5P2D2H3"/>
<dbReference type="EMBL" id="CP029190">
    <property type="protein sequence ID" value="QES49266.1"/>
    <property type="molecule type" value="Genomic_DNA"/>
</dbReference>
<accession>A0A5P2D2H3</accession>
<dbReference type="SUPFAM" id="SSF54909">
    <property type="entry name" value="Dimeric alpha+beta barrel"/>
    <property type="match status" value="1"/>
</dbReference>
<protein>
    <recommendedName>
        <fullName evidence="1">ABM domain-containing protein</fullName>
    </recommendedName>
</protein>
<evidence type="ECO:0000259" key="1">
    <source>
        <dbReference type="Pfam" id="PF03992"/>
    </source>
</evidence>
<dbReference type="Gene3D" id="3.30.70.100">
    <property type="match status" value="1"/>
</dbReference>
<dbReference type="InterPro" id="IPR007138">
    <property type="entry name" value="ABM_dom"/>
</dbReference>
<organism evidence="2 3">
    <name type="scientific">Streptomyces venezuelae</name>
    <dbReference type="NCBI Taxonomy" id="54571"/>
    <lineage>
        <taxon>Bacteria</taxon>
        <taxon>Bacillati</taxon>
        <taxon>Actinomycetota</taxon>
        <taxon>Actinomycetes</taxon>
        <taxon>Kitasatosporales</taxon>
        <taxon>Streptomycetaceae</taxon>
        <taxon>Streptomyces</taxon>
    </lineage>
</organism>
<gene>
    <name evidence="2" type="ORF">DEJ50_17085</name>
</gene>
<dbReference type="InterPro" id="IPR011008">
    <property type="entry name" value="Dimeric_a/b-barrel"/>
</dbReference>
<proteinExistence type="predicted"/>
<dbReference type="Pfam" id="PF03992">
    <property type="entry name" value="ABM"/>
    <property type="match status" value="1"/>
</dbReference>
<dbReference type="Proteomes" id="UP000325211">
    <property type="component" value="Chromosome"/>
</dbReference>
<evidence type="ECO:0000313" key="3">
    <source>
        <dbReference type="Proteomes" id="UP000325211"/>
    </source>
</evidence>